<evidence type="ECO:0000313" key="2">
    <source>
        <dbReference type="EMBL" id="EYB86713.1"/>
    </source>
</evidence>
<dbReference type="AlphaFoldDB" id="A0A016S7V9"/>
<name>A0A016S7V9_9BILA</name>
<dbReference type="EMBL" id="JARK01001610">
    <property type="protein sequence ID" value="EYB86713.1"/>
    <property type="molecule type" value="Genomic_DNA"/>
</dbReference>
<proteinExistence type="predicted"/>
<evidence type="ECO:0000313" key="3">
    <source>
        <dbReference type="Proteomes" id="UP000024635"/>
    </source>
</evidence>
<organism evidence="2 3">
    <name type="scientific">Ancylostoma ceylanicum</name>
    <dbReference type="NCBI Taxonomy" id="53326"/>
    <lineage>
        <taxon>Eukaryota</taxon>
        <taxon>Metazoa</taxon>
        <taxon>Ecdysozoa</taxon>
        <taxon>Nematoda</taxon>
        <taxon>Chromadorea</taxon>
        <taxon>Rhabditida</taxon>
        <taxon>Rhabditina</taxon>
        <taxon>Rhabditomorpha</taxon>
        <taxon>Strongyloidea</taxon>
        <taxon>Ancylostomatidae</taxon>
        <taxon>Ancylostomatinae</taxon>
        <taxon>Ancylostoma</taxon>
    </lineage>
</organism>
<accession>A0A016S7V9</accession>
<dbReference type="Proteomes" id="UP000024635">
    <property type="component" value="Unassembled WGS sequence"/>
</dbReference>
<gene>
    <name evidence="2" type="primary">Acey_s0274.g1017</name>
    <name evidence="2" type="ORF">Y032_0274g1017</name>
</gene>
<protein>
    <submittedName>
        <fullName evidence="2">Uncharacterized protein</fullName>
    </submittedName>
</protein>
<keyword evidence="3" id="KW-1185">Reference proteome</keyword>
<dbReference type="OrthoDB" id="5817886at2759"/>
<feature type="region of interest" description="Disordered" evidence="1">
    <location>
        <begin position="1"/>
        <end position="35"/>
    </location>
</feature>
<reference evidence="3" key="1">
    <citation type="journal article" date="2015" name="Nat. Genet.">
        <title>The genome and transcriptome of the zoonotic hookworm Ancylostoma ceylanicum identify infection-specific gene families.</title>
        <authorList>
            <person name="Schwarz E.M."/>
            <person name="Hu Y."/>
            <person name="Antoshechkin I."/>
            <person name="Miller M.M."/>
            <person name="Sternberg P.W."/>
            <person name="Aroian R.V."/>
        </authorList>
    </citation>
    <scope>NUCLEOTIDE SEQUENCE</scope>
    <source>
        <strain evidence="3">HY135</strain>
    </source>
</reference>
<evidence type="ECO:0000256" key="1">
    <source>
        <dbReference type="SAM" id="MobiDB-lite"/>
    </source>
</evidence>
<comment type="caution">
    <text evidence="2">The sequence shown here is derived from an EMBL/GenBank/DDBJ whole genome shotgun (WGS) entry which is preliminary data.</text>
</comment>
<sequence length="168" mass="18621">MTNIKKKLSDAENSVRNRRALRPLNESRSPSPAHGHIRVVAPAHAIRGKNVYSTPKASSKVLAGYEFDHDSNILRTPNQASTPNFHPKKAGIGARLRDMALRRPLKKSPRTAASPTESRLSKQLARAKIREIQSPKALLLSPAVRDSNPGLKRMNSSSRKIGLHRLKF</sequence>